<dbReference type="PANTHER" id="PTHR33498:SF1">
    <property type="entry name" value="TRANSPOSASE FOR INSERTION SEQUENCE ELEMENT IS1557"/>
    <property type="match status" value="1"/>
</dbReference>
<dbReference type="InterPro" id="IPR002560">
    <property type="entry name" value="Transposase_DDE"/>
</dbReference>
<gene>
    <name evidence="2" type="ORF">GU336_03470</name>
</gene>
<reference evidence="2 3" key="1">
    <citation type="submission" date="2019-12" db="EMBL/GenBank/DDBJ databases">
        <title>Whole genome sequences of Lactococcus raffinolactis strains isolated from sewage.</title>
        <authorList>
            <person name="Ybazeta G."/>
            <person name="Ross M."/>
            <person name="Brabant-Kirwan D."/>
            <person name="Saleh M."/>
            <person name="Dillon J.A."/>
            <person name="Splinter K."/>
            <person name="Nokhbeh R."/>
        </authorList>
    </citation>
    <scope>NUCLEOTIDE SEQUENCE [LARGE SCALE GENOMIC DNA]</scope>
    <source>
        <strain evidence="2 3">Lr_19_5</strain>
    </source>
</reference>
<name>A0A6H0UAY2_9LACT</name>
<sequence>MFNYILSQYHLQEKDWLYSDPSPVQINRHFELNVKLTQPATQCTSCQGTKFHRHGTTPHPRKVQLTEYMGLPCFLMITIERYRCATCGMTQSSQIPEQLVLKGHKDSTLLKAQIIRRLTEKESIKDASHDLNVSSHSFYRLLNQMSSKDSFTKLPQVLCLDEFKATKDCTGSMAFIAMDGKSHEIVTVLDDRRLESLVKYFLKFPRKVRMQVKYLVMDMNYSYDKLIKRCFPCAQLITDRFHVVQQMTKAFNVLRIQVMKGFDTKSPEYRHLKYYWKHLLKNYDNLSDTPFYSCSLRKWTSSRKLVEQLINYSPILYQGWQVLQLASGHFRNKDAKSFFTLIASLNTEVLPETFVKKYQFLLANCKSKLATQINLYRRAVIKHFSWIVIHPNFNLSDLFRGRFYCAFRQKSTNHAIVILVSSSFPTRIGMSIVNITINCLR</sequence>
<feature type="domain" description="Transposase IS204/IS1001/IS1096/IS1165 DDE" evidence="1">
    <location>
        <begin position="158"/>
        <end position="343"/>
    </location>
</feature>
<protein>
    <submittedName>
        <fullName evidence="2">ISL3 family transposase</fullName>
    </submittedName>
</protein>
<organism evidence="2 3">
    <name type="scientific">Pseudolactococcus raffinolactis</name>
    <dbReference type="NCBI Taxonomy" id="1366"/>
    <lineage>
        <taxon>Bacteria</taxon>
        <taxon>Bacillati</taxon>
        <taxon>Bacillota</taxon>
        <taxon>Bacilli</taxon>
        <taxon>Lactobacillales</taxon>
        <taxon>Streptococcaceae</taxon>
        <taxon>Pseudolactococcus</taxon>
    </lineage>
</organism>
<dbReference type="InterPro" id="IPR047951">
    <property type="entry name" value="Transpos_ISL3"/>
</dbReference>
<dbReference type="AlphaFoldDB" id="A0A6H0UAY2"/>
<dbReference type="PANTHER" id="PTHR33498">
    <property type="entry name" value="TRANSPOSASE FOR INSERTION SEQUENCE ELEMENT IS1557"/>
    <property type="match status" value="1"/>
</dbReference>
<dbReference type="Pfam" id="PF01610">
    <property type="entry name" value="DDE_Tnp_ISL3"/>
    <property type="match status" value="1"/>
</dbReference>
<proteinExistence type="predicted"/>
<accession>A0A6H0UAY2</accession>
<dbReference type="Proteomes" id="UP000501945">
    <property type="component" value="Chromosome"/>
</dbReference>
<evidence type="ECO:0000313" key="2">
    <source>
        <dbReference type="EMBL" id="QIW53291.1"/>
    </source>
</evidence>
<evidence type="ECO:0000259" key="1">
    <source>
        <dbReference type="Pfam" id="PF01610"/>
    </source>
</evidence>
<evidence type="ECO:0000313" key="3">
    <source>
        <dbReference type="Proteomes" id="UP000501945"/>
    </source>
</evidence>
<dbReference type="EMBL" id="CP047616">
    <property type="protein sequence ID" value="QIW53291.1"/>
    <property type="molecule type" value="Genomic_DNA"/>
</dbReference>
<dbReference type="NCBIfam" id="NF033550">
    <property type="entry name" value="transpos_ISL3"/>
    <property type="match status" value="1"/>
</dbReference>